<dbReference type="PROSITE" id="PS51826">
    <property type="entry name" value="PSBD"/>
    <property type="match status" value="1"/>
</dbReference>
<keyword evidence="3 6" id="KW-0808">Transferase</keyword>
<dbReference type="GO" id="GO:0005737">
    <property type="term" value="C:cytoplasm"/>
    <property type="evidence" value="ECO:0007669"/>
    <property type="project" value="TreeGrafter"/>
</dbReference>
<gene>
    <name evidence="9" type="ORF">ENG47_00485</name>
</gene>
<evidence type="ECO:0000256" key="4">
    <source>
        <dbReference type="ARBA" id="ARBA00022823"/>
    </source>
</evidence>
<evidence type="ECO:0000259" key="7">
    <source>
        <dbReference type="PROSITE" id="PS50968"/>
    </source>
</evidence>
<evidence type="ECO:0000256" key="2">
    <source>
        <dbReference type="ARBA" id="ARBA00007317"/>
    </source>
</evidence>
<dbReference type="Gene3D" id="3.30.559.10">
    <property type="entry name" value="Chloramphenicol acetyltransferase-like domain"/>
    <property type="match status" value="1"/>
</dbReference>
<sequence length="370" mass="41777">MWEIKIPKTESTVREATLIKWYKEEGEEVAKGEVIAEVETFKAIVEITSPGEGIFYKKFVEEGQVIPVNTTIAVLAEKNEEISLESIKTLSQVKEKTETFSAVEDSEIKKIKAAPAARKLAQEKGIDLSFIKGSGPAGAITKKDVENYLQKKRMDFSIKEARKLTGVRKITAQRLSFSYQNIPQFTLHRKVDITQIAKIRSDINAQCDLHLSLIDFVLRALVYTLEKFPEFNAIFEDDTHKLVEEINIGIAIATNKGLVVPVIKDLRKKKIFEIAQIRRLITEQALQEKLQPKDFEGGTFTITNLGLQEIEYFTPLINPPQVAILGVGKAESFLPLSFSIDHRVIDGLQGAKFLQFLSQMLASPYRLLFF</sequence>
<comment type="cofactor">
    <cofactor evidence="1 6">
        <name>(R)-lipoate</name>
        <dbReference type="ChEBI" id="CHEBI:83088"/>
    </cofactor>
</comment>
<organism evidence="9">
    <name type="scientific">Aerophobetes bacterium</name>
    <dbReference type="NCBI Taxonomy" id="2030807"/>
    <lineage>
        <taxon>Bacteria</taxon>
        <taxon>Candidatus Aerophobota</taxon>
    </lineage>
</organism>
<dbReference type="EMBL" id="DRBC01000031">
    <property type="protein sequence ID" value="HDN84217.1"/>
    <property type="molecule type" value="Genomic_DNA"/>
</dbReference>
<dbReference type="InterPro" id="IPR001078">
    <property type="entry name" value="2-oxoacid_DH_actylTfrase"/>
</dbReference>
<dbReference type="InterPro" id="IPR050743">
    <property type="entry name" value="2-oxoacid_DH_E2_comp"/>
</dbReference>
<dbReference type="InterPro" id="IPR011053">
    <property type="entry name" value="Single_hybrid_motif"/>
</dbReference>
<dbReference type="PROSITE" id="PS50968">
    <property type="entry name" value="BIOTINYL_LIPOYL"/>
    <property type="match status" value="1"/>
</dbReference>
<feature type="domain" description="Peripheral subunit-binding (PSBD)" evidence="8">
    <location>
        <begin position="112"/>
        <end position="149"/>
    </location>
</feature>
<comment type="similarity">
    <text evidence="2 6">Belongs to the 2-oxoacid dehydrogenase family.</text>
</comment>
<dbReference type="SUPFAM" id="SSF51230">
    <property type="entry name" value="Single hybrid motif"/>
    <property type="match status" value="1"/>
</dbReference>
<evidence type="ECO:0000259" key="8">
    <source>
        <dbReference type="PROSITE" id="PS51826"/>
    </source>
</evidence>
<dbReference type="InterPro" id="IPR000089">
    <property type="entry name" value="Biotin_lipoyl"/>
</dbReference>
<dbReference type="Pfam" id="PF00198">
    <property type="entry name" value="2-oxoacid_dh"/>
    <property type="match status" value="1"/>
</dbReference>
<keyword evidence="5 6" id="KW-0012">Acyltransferase</keyword>
<dbReference type="EC" id="2.3.1.-" evidence="6"/>
<proteinExistence type="inferred from homology"/>
<feature type="domain" description="Lipoyl-binding" evidence="7">
    <location>
        <begin position="1"/>
        <end position="76"/>
    </location>
</feature>
<dbReference type="Proteomes" id="UP000885660">
    <property type="component" value="Unassembled WGS sequence"/>
</dbReference>
<comment type="caution">
    <text evidence="9">The sequence shown here is derived from an EMBL/GenBank/DDBJ whole genome shotgun (WGS) entry which is preliminary data.</text>
</comment>
<dbReference type="Gene3D" id="4.10.320.10">
    <property type="entry name" value="E3-binding domain"/>
    <property type="match status" value="1"/>
</dbReference>
<dbReference type="Pfam" id="PF02817">
    <property type="entry name" value="E3_binding"/>
    <property type="match status" value="1"/>
</dbReference>
<reference evidence="9" key="1">
    <citation type="journal article" date="2020" name="mSystems">
        <title>Genome- and Community-Level Interaction Insights into Carbon Utilization and Element Cycling Functions of Hydrothermarchaeota in Hydrothermal Sediment.</title>
        <authorList>
            <person name="Zhou Z."/>
            <person name="Liu Y."/>
            <person name="Xu W."/>
            <person name="Pan J."/>
            <person name="Luo Z.H."/>
            <person name="Li M."/>
        </authorList>
    </citation>
    <scope>NUCLEOTIDE SEQUENCE [LARGE SCALE GENOMIC DNA]</scope>
    <source>
        <strain evidence="9">HyVt-219</strain>
    </source>
</reference>
<protein>
    <recommendedName>
        <fullName evidence="6">Dihydrolipoamide acetyltransferase component of pyruvate dehydrogenase complex</fullName>
        <ecNumber evidence="6">2.3.1.-</ecNumber>
    </recommendedName>
</protein>
<dbReference type="CDD" id="cd06849">
    <property type="entry name" value="lipoyl_domain"/>
    <property type="match status" value="1"/>
</dbReference>
<dbReference type="PANTHER" id="PTHR43178">
    <property type="entry name" value="DIHYDROLIPOAMIDE ACETYLTRANSFERASE COMPONENT OF PYRUVATE DEHYDROGENASE COMPLEX"/>
    <property type="match status" value="1"/>
</dbReference>
<dbReference type="Gene3D" id="2.40.50.100">
    <property type="match status" value="1"/>
</dbReference>
<dbReference type="PANTHER" id="PTHR43178:SF5">
    <property type="entry name" value="LIPOAMIDE ACYLTRANSFERASE COMPONENT OF BRANCHED-CHAIN ALPHA-KETO ACID DEHYDROGENASE COMPLEX, MITOCHONDRIAL"/>
    <property type="match status" value="1"/>
</dbReference>
<dbReference type="PROSITE" id="PS00189">
    <property type="entry name" value="LIPOYL"/>
    <property type="match status" value="1"/>
</dbReference>
<dbReference type="GO" id="GO:0031405">
    <property type="term" value="F:lipoic acid binding"/>
    <property type="evidence" value="ECO:0007669"/>
    <property type="project" value="TreeGrafter"/>
</dbReference>
<dbReference type="Pfam" id="PF00364">
    <property type="entry name" value="Biotin_lipoyl"/>
    <property type="match status" value="1"/>
</dbReference>
<evidence type="ECO:0000256" key="1">
    <source>
        <dbReference type="ARBA" id="ARBA00001938"/>
    </source>
</evidence>
<evidence type="ECO:0000313" key="9">
    <source>
        <dbReference type="EMBL" id="HDN84217.1"/>
    </source>
</evidence>
<dbReference type="InterPro" id="IPR004167">
    <property type="entry name" value="PSBD"/>
</dbReference>
<dbReference type="InterPro" id="IPR003016">
    <property type="entry name" value="2-oxoA_DH_lipoyl-BS"/>
</dbReference>
<evidence type="ECO:0000256" key="5">
    <source>
        <dbReference type="ARBA" id="ARBA00023315"/>
    </source>
</evidence>
<dbReference type="SUPFAM" id="SSF52777">
    <property type="entry name" value="CoA-dependent acyltransferases"/>
    <property type="match status" value="1"/>
</dbReference>
<dbReference type="InterPro" id="IPR036625">
    <property type="entry name" value="E3-bd_dom_sf"/>
</dbReference>
<evidence type="ECO:0000256" key="6">
    <source>
        <dbReference type="RuleBase" id="RU003423"/>
    </source>
</evidence>
<dbReference type="AlphaFoldDB" id="A0A7V0MZT1"/>
<dbReference type="GO" id="GO:0016407">
    <property type="term" value="F:acetyltransferase activity"/>
    <property type="evidence" value="ECO:0007669"/>
    <property type="project" value="TreeGrafter"/>
</dbReference>
<evidence type="ECO:0000256" key="3">
    <source>
        <dbReference type="ARBA" id="ARBA00022679"/>
    </source>
</evidence>
<name>A0A7V0MZT1_UNCAE</name>
<dbReference type="InterPro" id="IPR023213">
    <property type="entry name" value="CAT-like_dom_sf"/>
</dbReference>
<keyword evidence="4 6" id="KW-0450">Lipoyl</keyword>
<dbReference type="SUPFAM" id="SSF47005">
    <property type="entry name" value="Peripheral subunit-binding domain of 2-oxo acid dehydrogenase complex"/>
    <property type="match status" value="1"/>
</dbReference>
<accession>A0A7V0MZT1</accession>